<gene>
    <name evidence="2" type="ORF">GA0070618_0704</name>
</gene>
<protein>
    <submittedName>
        <fullName evidence="2">Uncharacterized protein</fullName>
    </submittedName>
</protein>
<feature type="chain" id="PRO_5008705323" evidence="1">
    <location>
        <begin position="37"/>
        <end position="161"/>
    </location>
</feature>
<sequence>MSATFRKAARTFPTALAVSALGAAGLVVTSATPAHAHSQQGAIRAGCGPNYSLLDGGLREVRIQAGEVWGEVMLTYDATKDKFCVVTRKIAFHGEPTRVIAGIFHESEGVVFTDRAKVSHQASVKLPAAGECAKYYGYVFDPDGDSAFGGGANPTEPYVCP</sequence>
<accession>A0A1C4UW96</accession>
<dbReference type="OrthoDB" id="1099523at2"/>
<proteinExistence type="predicted"/>
<keyword evidence="1" id="KW-0732">Signal</keyword>
<dbReference type="AlphaFoldDB" id="A0A1C4UW96"/>
<dbReference type="InParanoid" id="A0A1C4UW96"/>
<dbReference type="Proteomes" id="UP000198253">
    <property type="component" value="Chromosome I"/>
</dbReference>
<reference evidence="3" key="1">
    <citation type="submission" date="2016-06" db="EMBL/GenBank/DDBJ databases">
        <authorList>
            <person name="Varghese N."/>
            <person name="Submissions Spin"/>
        </authorList>
    </citation>
    <scope>NUCLEOTIDE SEQUENCE [LARGE SCALE GENOMIC DNA]</scope>
    <source>
        <strain evidence="3">DSM 43816</strain>
    </source>
</reference>
<keyword evidence="3" id="KW-1185">Reference proteome</keyword>
<evidence type="ECO:0000313" key="3">
    <source>
        <dbReference type="Proteomes" id="UP000198253"/>
    </source>
</evidence>
<evidence type="ECO:0000313" key="2">
    <source>
        <dbReference type="EMBL" id="SCE75978.1"/>
    </source>
</evidence>
<organism evidence="2 3">
    <name type="scientific">Micromonospora echinospora</name>
    <name type="common">Micromonospora purpurea</name>
    <dbReference type="NCBI Taxonomy" id="1877"/>
    <lineage>
        <taxon>Bacteria</taxon>
        <taxon>Bacillati</taxon>
        <taxon>Actinomycetota</taxon>
        <taxon>Actinomycetes</taxon>
        <taxon>Micromonosporales</taxon>
        <taxon>Micromonosporaceae</taxon>
        <taxon>Micromonospora</taxon>
    </lineage>
</organism>
<name>A0A1C4UW96_MICEC</name>
<evidence type="ECO:0000256" key="1">
    <source>
        <dbReference type="SAM" id="SignalP"/>
    </source>
</evidence>
<dbReference type="RefSeq" id="WP_088980338.1">
    <property type="nucleotide sequence ID" value="NZ_LT607413.1"/>
</dbReference>
<dbReference type="EMBL" id="LT607413">
    <property type="protein sequence ID" value="SCE75978.1"/>
    <property type="molecule type" value="Genomic_DNA"/>
</dbReference>
<feature type="signal peptide" evidence="1">
    <location>
        <begin position="1"/>
        <end position="36"/>
    </location>
</feature>